<dbReference type="Proteomes" id="UP000734854">
    <property type="component" value="Unassembled WGS sequence"/>
</dbReference>
<name>A0A8J5GYD2_ZINOF</name>
<organism evidence="2 3">
    <name type="scientific">Zingiber officinale</name>
    <name type="common">Ginger</name>
    <name type="synonym">Amomum zingiber</name>
    <dbReference type="NCBI Taxonomy" id="94328"/>
    <lineage>
        <taxon>Eukaryota</taxon>
        <taxon>Viridiplantae</taxon>
        <taxon>Streptophyta</taxon>
        <taxon>Embryophyta</taxon>
        <taxon>Tracheophyta</taxon>
        <taxon>Spermatophyta</taxon>
        <taxon>Magnoliopsida</taxon>
        <taxon>Liliopsida</taxon>
        <taxon>Zingiberales</taxon>
        <taxon>Zingiberaceae</taxon>
        <taxon>Zingiber</taxon>
    </lineage>
</organism>
<gene>
    <name evidence="2" type="ORF">ZIOFF_034564</name>
</gene>
<accession>A0A8J5GYD2</accession>
<protein>
    <recommendedName>
        <fullName evidence="1">Xylanase inhibitor C-terminal domain-containing protein</fullName>
    </recommendedName>
</protein>
<comment type="caution">
    <text evidence="2">The sequence shown here is derived from an EMBL/GenBank/DDBJ whole genome shotgun (WGS) entry which is preliminary data.</text>
</comment>
<dbReference type="Gene3D" id="2.40.70.10">
    <property type="entry name" value="Acid Proteases"/>
    <property type="match status" value="1"/>
</dbReference>
<evidence type="ECO:0000313" key="3">
    <source>
        <dbReference type="Proteomes" id="UP000734854"/>
    </source>
</evidence>
<dbReference type="GO" id="GO:0004190">
    <property type="term" value="F:aspartic-type endopeptidase activity"/>
    <property type="evidence" value="ECO:0007669"/>
    <property type="project" value="InterPro"/>
</dbReference>
<evidence type="ECO:0000259" key="1">
    <source>
        <dbReference type="Pfam" id="PF14541"/>
    </source>
</evidence>
<dbReference type="SUPFAM" id="SSF50630">
    <property type="entry name" value="Acid proteases"/>
    <property type="match status" value="1"/>
</dbReference>
<dbReference type="InterPro" id="IPR021109">
    <property type="entry name" value="Peptidase_aspartic_dom_sf"/>
</dbReference>
<sequence>MSCHKQEAPLFDPSLSSTYASISFAPPLSATSSSASPIAPPPTACMASSTVTARSSPTYTKYCGVFSYCLPFTSRSVGYLAFGSYSAANLLSTPMLSNPSDPTSYYLALTSISVNGQLLAVCPSIFAHAGTIINSGTVITQLPATAYSALRVGLIVYKQLHGSWLNCHATCPKPPATSSLSWRHVKASLHPCDVHGSASWAWAEVDPFCCILLSNEPILASIHAVESKGLTNHPHQKKSTPSSIASNQEFCPSILFAHAKRSVVQDLRNIITELHPYNRQSSLGTAS</sequence>
<dbReference type="GO" id="GO:0006508">
    <property type="term" value="P:proteolysis"/>
    <property type="evidence" value="ECO:0007669"/>
    <property type="project" value="InterPro"/>
</dbReference>
<reference evidence="2 3" key="1">
    <citation type="submission" date="2020-08" db="EMBL/GenBank/DDBJ databases">
        <title>Plant Genome Project.</title>
        <authorList>
            <person name="Zhang R.-G."/>
        </authorList>
    </citation>
    <scope>NUCLEOTIDE SEQUENCE [LARGE SCALE GENOMIC DNA]</scope>
    <source>
        <tissue evidence="2">Rhizome</tissue>
    </source>
</reference>
<feature type="domain" description="Xylanase inhibitor C-terminal" evidence="1">
    <location>
        <begin position="104"/>
        <end position="151"/>
    </location>
</feature>
<proteinExistence type="predicted"/>
<keyword evidence="3" id="KW-1185">Reference proteome</keyword>
<dbReference type="InterPro" id="IPR001461">
    <property type="entry name" value="Aspartic_peptidase_A1"/>
</dbReference>
<dbReference type="AlphaFoldDB" id="A0A8J5GYD2"/>
<dbReference type="Pfam" id="PF14541">
    <property type="entry name" value="TAXi_C"/>
    <property type="match status" value="1"/>
</dbReference>
<dbReference type="PANTHER" id="PTHR13683:SF750">
    <property type="entry name" value="ASPARTYL PROTEASE AED1"/>
    <property type="match status" value="1"/>
</dbReference>
<dbReference type="PANTHER" id="PTHR13683">
    <property type="entry name" value="ASPARTYL PROTEASES"/>
    <property type="match status" value="1"/>
</dbReference>
<dbReference type="InterPro" id="IPR032799">
    <property type="entry name" value="TAXi_C"/>
</dbReference>
<dbReference type="EMBL" id="JACMSC010000009">
    <property type="protein sequence ID" value="KAG6509173.1"/>
    <property type="molecule type" value="Genomic_DNA"/>
</dbReference>
<evidence type="ECO:0000313" key="2">
    <source>
        <dbReference type="EMBL" id="KAG6509173.1"/>
    </source>
</evidence>